<accession>A0AA38WUL8</accession>
<dbReference type="Pfam" id="PF01535">
    <property type="entry name" value="PPR"/>
    <property type="match status" value="2"/>
</dbReference>
<comment type="caution">
    <text evidence="4">The sequence shown here is derived from an EMBL/GenBank/DDBJ whole genome shotgun (WGS) entry which is preliminary data.</text>
</comment>
<gene>
    <name evidence="4" type="ORF">OSB04_000602</name>
</gene>
<dbReference type="InterPro" id="IPR050872">
    <property type="entry name" value="PPR_P_subfamily"/>
</dbReference>
<evidence type="ECO:0000256" key="2">
    <source>
        <dbReference type="ARBA" id="ARBA00022737"/>
    </source>
</evidence>
<reference evidence="4" key="1">
    <citation type="submission" date="2023-03" db="EMBL/GenBank/DDBJ databases">
        <title>Chromosome-scale reference genome and RAD-based genetic map of yellow starthistle (Centaurea solstitialis) reveal putative structural variation and QTLs associated with invader traits.</title>
        <authorList>
            <person name="Reatini B."/>
            <person name="Cang F.A."/>
            <person name="Jiang Q."/>
            <person name="Mckibben M.T.W."/>
            <person name="Barker M.S."/>
            <person name="Rieseberg L.H."/>
            <person name="Dlugosch K.M."/>
        </authorList>
    </citation>
    <scope>NUCLEOTIDE SEQUENCE</scope>
    <source>
        <strain evidence="4">CAN-66</strain>
        <tissue evidence="4">Leaf</tissue>
    </source>
</reference>
<dbReference type="PANTHER" id="PTHR46128">
    <property type="entry name" value="MITOCHONDRIAL GROUP I INTRON SPLICING FACTOR CCM1"/>
    <property type="match status" value="1"/>
</dbReference>
<dbReference type="InterPro" id="IPR002885">
    <property type="entry name" value="PPR_rpt"/>
</dbReference>
<keyword evidence="2" id="KW-0677">Repeat</keyword>
<sequence length="129" mass="15289">MRIRVSFPDVKTYNTLLNEYCKNLKMIMAIEPELFYKMTKKLPHRRDSSLFQAYKCMRLELARNLFNEVTVIGLQHNVRSYIMMISGSIQEGRLSETKELFNQTDERGCQADSGTHNMFIHRSLRNKDY</sequence>
<organism evidence="4 5">
    <name type="scientific">Centaurea solstitialis</name>
    <name type="common">yellow star-thistle</name>
    <dbReference type="NCBI Taxonomy" id="347529"/>
    <lineage>
        <taxon>Eukaryota</taxon>
        <taxon>Viridiplantae</taxon>
        <taxon>Streptophyta</taxon>
        <taxon>Embryophyta</taxon>
        <taxon>Tracheophyta</taxon>
        <taxon>Spermatophyta</taxon>
        <taxon>Magnoliopsida</taxon>
        <taxon>eudicotyledons</taxon>
        <taxon>Gunneridae</taxon>
        <taxon>Pentapetalae</taxon>
        <taxon>asterids</taxon>
        <taxon>campanulids</taxon>
        <taxon>Asterales</taxon>
        <taxon>Asteraceae</taxon>
        <taxon>Carduoideae</taxon>
        <taxon>Cardueae</taxon>
        <taxon>Centaureinae</taxon>
        <taxon>Centaurea</taxon>
    </lineage>
</organism>
<dbReference type="InterPro" id="IPR011990">
    <property type="entry name" value="TPR-like_helical_dom_sf"/>
</dbReference>
<dbReference type="Gene3D" id="1.25.40.10">
    <property type="entry name" value="Tetratricopeptide repeat domain"/>
    <property type="match status" value="1"/>
</dbReference>
<dbReference type="PANTHER" id="PTHR46128:SF211">
    <property type="entry name" value="PENTACOTRIPEPTIDE-REPEAT REGION OF PRORP DOMAIN-CONTAINING PROTEIN"/>
    <property type="match status" value="1"/>
</dbReference>
<protein>
    <submittedName>
        <fullName evidence="4">Uncharacterized protein</fullName>
    </submittedName>
</protein>
<dbReference type="Proteomes" id="UP001172457">
    <property type="component" value="Chromosome 1"/>
</dbReference>
<evidence type="ECO:0000256" key="1">
    <source>
        <dbReference type="ARBA" id="ARBA00007626"/>
    </source>
</evidence>
<name>A0AA38WUL8_9ASTR</name>
<evidence type="ECO:0000313" key="4">
    <source>
        <dbReference type="EMBL" id="KAJ9564636.1"/>
    </source>
</evidence>
<evidence type="ECO:0000256" key="3">
    <source>
        <dbReference type="PROSITE-ProRule" id="PRU00708"/>
    </source>
</evidence>
<comment type="similarity">
    <text evidence="1">Belongs to the PPR family. P subfamily.</text>
</comment>
<dbReference type="AlphaFoldDB" id="A0AA38WUL8"/>
<dbReference type="PROSITE" id="PS51375">
    <property type="entry name" value="PPR"/>
    <property type="match status" value="1"/>
</dbReference>
<feature type="repeat" description="PPR" evidence="3">
    <location>
        <begin position="77"/>
        <end position="111"/>
    </location>
</feature>
<proteinExistence type="inferred from homology"/>
<dbReference type="EMBL" id="JARYMX010000001">
    <property type="protein sequence ID" value="KAJ9564636.1"/>
    <property type="molecule type" value="Genomic_DNA"/>
</dbReference>
<dbReference type="NCBIfam" id="TIGR00756">
    <property type="entry name" value="PPR"/>
    <property type="match status" value="1"/>
</dbReference>
<keyword evidence="5" id="KW-1185">Reference proteome</keyword>
<evidence type="ECO:0000313" key="5">
    <source>
        <dbReference type="Proteomes" id="UP001172457"/>
    </source>
</evidence>